<proteinExistence type="predicted"/>
<protein>
    <submittedName>
        <fullName evidence="1">Uncharacterized protein</fullName>
    </submittedName>
</protein>
<dbReference type="Proteomes" id="UP000037446">
    <property type="component" value="Unassembled WGS sequence"/>
</dbReference>
<name>A0A0L1KGB6_9SPHN</name>
<comment type="caution">
    <text evidence="1">The sequence shown here is derived from an EMBL/GenBank/DDBJ whole genome shotgun (WGS) entry which is preliminary data.</text>
</comment>
<gene>
    <name evidence="1" type="ORF">J121_873</name>
</gene>
<evidence type="ECO:0000313" key="2">
    <source>
        <dbReference type="Proteomes" id="UP000037446"/>
    </source>
</evidence>
<reference evidence="1" key="1">
    <citation type="submission" date="2015-02" db="EMBL/GenBank/DDBJ databases">
        <authorList>
            <person name="Chooi Y.-H."/>
        </authorList>
    </citation>
    <scope>NUCLEOTIDE SEQUENCE [LARGE SCALE GENOMIC DNA]</scope>
    <source>
        <strain evidence="1">LAMA 915</strain>
    </source>
</reference>
<accession>A0A0L1KGB6</accession>
<dbReference type="EMBL" id="JYNE01000018">
    <property type="protein sequence ID" value="KNH02909.1"/>
    <property type="molecule type" value="Genomic_DNA"/>
</dbReference>
<dbReference type="AlphaFoldDB" id="A0A0L1KGB6"/>
<sequence length="37" mass="3837">MRAVLSFAQANGCHPLIDQAGVLARTHMAMAINAAGK</sequence>
<organism evidence="1 2">
    <name type="scientific">Qipengyuania citrea LAMA 915</name>
    <dbReference type="NCBI Taxonomy" id="1306953"/>
    <lineage>
        <taxon>Bacteria</taxon>
        <taxon>Pseudomonadati</taxon>
        <taxon>Pseudomonadota</taxon>
        <taxon>Alphaproteobacteria</taxon>
        <taxon>Sphingomonadales</taxon>
        <taxon>Erythrobacteraceae</taxon>
        <taxon>Qipengyuania</taxon>
    </lineage>
</organism>
<evidence type="ECO:0000313" key="1">
    <source>
        <dbReference type="EMBL" id="KNH02909.1"/>
    </source>
</evidence>